<protein>
    <submittedName>
        <fullName evidence="1">Uncharacterized protein</fullName>
    </submittedName>
</protein>
<dbReference type="AlphaFoldDB" id="A0AAP2ATI7"/>
<dbReference type="Proteomes" id="UP000738270">
    <property type="component" value="Unassembled WGS sequence"/>
</dbReference>
<gene>
    <name evidence="1" type="ORF">GS453_26275</name>
</gene>
<dbReference type="RefSeq" id="WP_157349030.1">
    <property type="nucleotide sequence ID" value="NZ_AP025268.1"/>
</dbReference>
<dbReference type="EMBL" id="WUXD01000097">
    <property type="protein sequence ID" value="MBM4630088.1"/>
    <property type="molecule type" value="Genomic_DNA"/>
</dbReference>
<evidence type="ECO:0000313" key="1">
    <source>
        <dbReference type="EMBL" id="MBM4630088.1"/>
    </source>
</evidence>
<name>A0AAP2ATI7_RHOHA</name>
<evidence type="ECO:0000313" key="2">
    <source>
        <dbReference type="Proteomes" id="UP000738270"/>
    </source>
</evidence>
<organism evidence="1 2">
    <name type="scientific">Rhodococcus hoagii</name>
    <name type="common">Corynebacterium equii</name>
    <dbReference type="NCBI Taxonomy" id="43767"/>
    <lineage>
        <taxon>Bacteria</taxon>
        <taxon>Bacillati</taxon>
        <taxon>Actinomycetota</taxon>
        <taxon>Actinomycetes</taxon>
        <taxon>Mycobacteriales</taxon>
        <taxon>Nocardiaceae</taxon>
        <taxon>Prescottella</taxon>
    </lineage>
</organism>
<comment type="caution">
    <text evidence="1">The sequence shown here is derived from an EMBL/GenBank/DDBJ whole genome shotgun (WGS) entry which is preliminary data.</text>
</comment>
<proteinExistence type="predicted"/>
<accession>A0AAP2ATI7</accession>
<sequence length="47" mass="4803">MPAGSGATSTVQAFESAIAAQLFVTEAARGELCQSERVVAAAHRKSP</sequence>
<reference evidence="1" key="1">
    <citation type="submission" date="2019-11" db="EMBL/GenBank/DDBJ databases">
        <title>Spread of Macrolides and rifampicin resistant Rhodococcus equi in clinical isolates in the USA.</title>
        <authorList>
            <person name="Alvarez-Narvaez S."/>
            <person name="Huber L."/>
            <person name="Cohen N.D."/>
            <person name="Slovis N."/>
            <person name="Greiter M."/>
            <person name="Giguere S."/>
            <person name="Hart K."/>
        </authorList>
    </citation>
    <scope>NUCLEOTIDE SEQUENCE</scope>
    <source>
        <strain evidence="1">Lh_38</strain>
    </source>
</reference>